<dbReference type="PATRIC" id="fig|1357400.3.peg.2499"/>
<evidence type="ECO:0000313" key="3">
    <source>
        <dbReference type="Proteomes" id="UP000018731"/>
    </source>
</evidence>
<reference evidence="2 3" key="1">
    <citation type="journal article" date="2014" name="Genome Announc.">
        <title>Draft genome sequences of six enterohepatic helicobacter species isolated from humans and one from rhesus macaques.</title>
        <authorList>
            <person name="Shen Z."/>
            <person name="Sheh A."/>
            <person name="Young S.K."/>
            <person name="Abouelliel A."/>
            <person name="Ward D.V."/>
            <person name="Earl A.M."/>
            <person name="Fox J.G."/>
        </authorList>
    </citation>
    <scope>NUCLEOTIDE SEQUENCE [LARGE SCALE GENOMIC DNA]</scope>
    <source>
        <strain evidence="2 3">MIT 99-5501</strain>
    </source>
</reference>
<dbReference type="AlphaFoldDB" id="V8C576"/>
<name>V8C576_9HELI</name>
<gene>
    <name evidence="2" type="ORF">HMPREF2086_01854</name>
</gene>
<evidence type="ECO:0000313" key="2">
    <source>
        <dbReference type="EMBL" id="ETD22538.1"/>
    </source>
</evidence>
<organism evidence="2 3">
    <name type="scientific">Helicobacter macacae MIT 99-5501</name>
    <dbReference type="NCBI Taxonomy" id="1357400"/>
    <lineage>
        <taxon>Bacteria</taxon>
        <taxon>Pseudomonadati</taxon>
        <taxon>Campylobacterota</taxon>
        <taxon>Epsilonproteobacteria</taxon>
        <taxon>Campylobacterales</taxon>
        <taxon>Helicobacteraceae</taxon>
        <taxon>Helicobacter</taxon>
    </lineage>
</organism>
<keyword evidence="1" id="KW-1133">Transmembrane helix</keyword>
<dbReference type="Proteomes" id="UP000018731">
    <property type="component" value="Unassembled WGS sequence"/>
</dbReference>
<feature type="transmembrane region" description="Helical" evidence="1">
    <location>
        <begin position="21"/>
        <end position="39"/>
    </location>
</feature>
<accession>V8C576</accession>
<evidence type="ECO:0000256" key="1">
    <source>
        <dbReference type="SAM" id="Phobius"/>
    </source>
</evidence>
<comment type="caution">
    <text evidence="2">The sequence shown here is derived from an EMBL/GenBank/DDBJ whole genome shotgun (WGS) entry which is preliminary data.</text>
</comment>
<sequence length="294" mass="32415">MLGYFTKSNRGSFCNGIFGKILVVYFFAFFWHSFALAGYSCNDFWCRDTKAGLGGYVDAIGINGANPSLTQGGAYFAVHFRKWQEWFSFGGSADFGLGSASIKSTNATNSTSAIPNLAKSSLHFGVSGTLYAGLNAYQLDTPIFVDIFVNFRSQIYEVDSKMPSKILLSLGTSLSSLQNLNDTIGIEYGISYGYIVYGEYIFRNYSSYRPNPQFPTNEHKTNDTSSRINPNSHEIKAFIGLFDARGAKASLYGRISAIYHYLDSSRVVAFDNAPNVSYPHSQNISITLEMGVGF</sequence>
<keyword evidence="3" id="KW-1185">Reference proteome</keyword>
<dbReference type="EMBL" id="AZJI01000009">
    <property type="protein sequence ID" value="ETD22538.1"/>
    <property type="molecule type" value="Genomic_DNA"/>
</dbReference>
<dbReference type="HOGENOM" id="CLU_1003882_0_0_7"/>
<proteinExistence type="predicted"/>
<dbReference type="RefSeq" id="WP_023928669.1">
    <property type="nucleotide sequence ID" value="NZ_KI669455.1"/>
</dbReference>
<keyword evidence="1" id="KW-0472">Membrane</keyword>
<protein>
    <submittedName>
        <fullName evidence="2">Uncharacterized protein</fullName>
    </submittedName>
</protein>
<dbReference type="STRING" id="1357400.HMPREF2086_01854"/>
<keyword evidence="1" id="KW-0812">Transmembrane</keyword>